<evidence type="ECO:0000256" key="1">
    <source>
        <dbReference type="ARBA" id="ARBA00004448"/>
    </source>
</evidence>
<evidence type="ECO:0000256" key="18">
    <source>
        <dbReference type="ARBA" id="ARBA00044461"/>
    </source>
</evidence>
<proteinExistence type="inferred from homology"/>
<dbReference type="InterPro" id="IPR050391">
    <property type="entry name" value="Mito_Metabolite_Transporter"/>
</dbReference>
<dbReference type="GeneID" id="115828374"/>
<dbReference type="PANTHER" id="PTHR45618">
    <property type="entry name" value="MITOCHONDRIAL DICARBOXYLATE CARRIER-RELATED"/>
    <property type="match status" value="1"/>
</dbReference>
<evidence type="ECO:0000256" key="8">
    <source>
        <dbReference type="ARBA" id="ARBA00023128"/>
    </source>
</evidence>
<feature type="repeat" description="Solcar" evidence="26">
    <location>
        <begin position="11"/>
        <end position="105"/>
    </location>
</feature>
<evidence type="ECO:0000256" key="24">
    <source>
        <dbReference type="ARBA" id="ARBA00054589"/>
    </source>
</evidence>
<dbReference type="InterPro" id="IPR018108">
    <property type="entry name" value="MCP_transmembrane"/>
</dbReference>
<evidence type="ECO:0000256" key="27">
    <source>
        <dbReference type="RuleBase" id="RU000488"/>
    </source>
</evidence>
<evidence type="ECO:0000313" key="29">
    <source>
        <dbReference type="RefSeq" id="XP_030648192.1"/>
    </source>
</evidence>
<sequence>MVGIKPTDLAPSASVKFFGAGTAACIADLVTFPLDTAKVRLQIQGESKAVGEALEVRYRGVFGTIATMVRTEGPRSLYNGLVAGLQRQMSFASVRIGLYDTMKQFYTRGSENASIVARLMAGCTTGAMAVAFAQPTDVVKVRFQAQARLPDGIKRYNGTMDAYRTIARDEGVRGLWKGCMPNITRNAIVNCAELVTYDIIKELILKYDLMTDNLPCHFTAAFGAGFCTTIVASPVDVVKTRFMNSTACQYSSAMNCAVTMLTKEGPTAFYKGFMPSFLRLGSWNIVMFVSYEQIKRAMTRAQQSWESPF</sequence>
<comment type="catalytic activity">
    <reaction evidence="18">
        <text>a long-chain fatty acid(out) = a long-chain fatty acid(in)</text>
        <dbReference type="Rhea" id="RHEA:39283"/>
        <dbReference type="ChEBI" id="CHEBI:57560"/>
    </reaction>
</comment>
<organism evidence="28 29">
    <name type="scientific">Chanos chanos</name>
    <name type="common">Milkfish</name>
    <name type="synonym">Mugil chanos</name>
    <dbReference type="NCBI Taxonomy" id="29144"/>
    <lineage>
        <taxon>Eukaryota</taxon>
        <taxon>Metazoa</taxon>
        <taxon>Chordata</taxon>
        <taxon>Craniata</taxon>
        <taxon>Vertebrata</taxon>
        <taxon>Euteleostomi</taxon>
        <taxon>Actinopterygii</taxon>
        <taxon>Neopterygii</taxon>
        <taxon>Teleostei</taxon>
        <taxon>Ostariophysi</taxon>
        <taxon>Gonorynchiformes</taxon>
        <taxon>Chanidae</taxon>
        <taxon>Chanos</taxon>
    </lineage>
</organism>
<evidence type="ECO:0000256" key="21">
    <source>
        <dbReference type="ARBA" id="ARBA00050909"/>
    </source>
</evidence>
<name>A0A6J2WVH3_CHACN</name>
<evidence type="ECO:0000256" key="14">
    <source>
        <dbReference type="ARBA" id="ARBA00036759"/>
    </source>
</evidence>
<evidence type="ECO:0000256" key="19">
    <source>
        <dbReference type="ARBA" id="ARBA00050147"/>
    </source>
</evidence>
<evidence type="ECO:0000256" key="16">
    <source>
        <dbReference type="ARBA" id="ARBA00042368"/>
    </source>
</evidence>
<evidence type="ECO:0000256" key="5">
    <source>
        <dbReference type="ARBA" id="ARBA00022737"/>
    </source>
</evidence>
<evidence type="ECO:0000256" key="13">
    <source>
        <dbReference type="ARBA" id="ARBA00036616"/>
    </source>
</evidence>
<evidence type="ECO:0000256" key="22">
    <source>
        <dbReference type="ARBA" id="ARBA00051520"/>
    </source>
</evidence>
<comment type="catalytic activity">
    <reaction evidence="21">
        <text>sulfate(out) + phosphate(in) + H(+)(in) = sulfate(in) + phosphate(out) + H(+)(out)</text>
        <dbReference type="Rhea" id="RHEA:73391"/>
        <dbReference type="ChEBI" id="CHEBI:15378"/>
        <dbReference type="ChEBI" id="CHEBI:16189"/>
        <dbReference type="ChEBI" id="CHEBI:43474"/>
    </reaction>
</comment>
<comment type="function">
    <text evidence="24">Antiporter that exports dicarboxylate intermediates of the Krebs cycle in exchange for phosphate plus a proton across the inner membrane of mitochondria, a process driven by mitochondrial motive force with an overall impact on glycolysis, glutaminolysis and glutathione-dependent redox balance. Continuous export of oxaloacetate and related four-carbon dicarboxylates from mitochondrial matrix into the cytosol negatively regulates the oxidation of acetyl-CoA substrates via the Krebs cycle, lowering the ATP/ADP ratio and reactive oxygen species (ROS) production. May mediate inducible proton entry into the mitochondrial matrix affecting ATP turnover as a protection mechanism against oxidative stress. The proton currents are most likely associated with fatty acid flipping across the inner membrane of mitochondria in a metabolic process regulated by free fatty acids and purine nucleotides.</text>
</comment>
<evidence type="ECO:0000256" key="17">
    <source>
        <dbReference type="ARBA" id="ARBA00042647"/>
    </source>
</evidence>
<comment type="catalytic activity">
    <reaction evidence="14">
        <text>(S)-malate(out) = (S)-malate(in)</text>
        <dbReference type="Rhea" id="RHEA:74555"/>
        <dbReference type="ChEBI" id="CHEBI:15589"/>
    </reaction>
</comment>
<reference evidence="29" key="1">
    <citation type="submission" date="2025-08" db="UniProtKB">
        <authorList>
            <consortium name="RefSeq"/>
        </authorList>
    </citation>
    <scope>IDENTIFICATION</scope>
</reference>
<dbReference type="InterPro" id="IPR023395">
    <property type="entry name" value="MCP_dom_sf"/>
</dbReference>
<dbReference type="PROSITE" id="PS50920">
    <property type="entry name" value="SOLCAR"/>
    <property type="match status" value="3"/>
</dbReference>
<evidence type="ECO:0000256" key="12">
    <source>
        <dbReference type="ARBA" id="ARBA00035830"/>
    </source>
</evidence>
<dbReference type="Proteomes" id="UP000504632">
    <property type="component" value="Chromosome 15"/>
</dbReference>
<keyword evidence="28" id="KW-1185">Reference proteome</keyword>
<evidence type="ECO:0000256" key="9">
    <source>
        <dbReference type="ARBA" id="ARBA00023136"/>
    </source>
</evidence>
<dbReference type="RefSeq" id="XP_030648192.1">
    <property type="nucleotide sequence ID" value="XM_030792332.1"/>
</dbReference>
<dbReference type="InterPro" id="IPR002067">
    <property type="entry name" value="MCP"/>
</dbReference>
<evidence type="ECO:0000256" key="4">
    <source>
        <dbReference type="ARBA" id="ARBA00022692"/>
    </source>
</evidence>
<comment type="catalytic activity">
    <reaction evidence="23">
        <text>L-aspartate(out) + phosphate(in) + H(+)(in) = L-aspartate(in) + phosphate(out) + H(+)(out)</text>
        <dbReference type="Rhea" id="RHEA:73307"/>
        <dbReference type="ChEBI" id="CHEBI:15378"/>
        <dbReference type="ChEBI" id="CHEBI:29991"/>
        <dbReference type="ChEBI" id="CHEBI:43474"/>
    </reaction>
</comment>
<evidence type="ECO:0000256" key="26">
    <source>
        <dbReference type="PROSITE-ProRule" id="PRU00282"/>
    </source>
</evidence>
<dbReference type="Gene3D" id="1.50.40.10">
    <property type="entry name" value="Mitochondrial carrier domain"/>
    <property type="match status" value="1"/>
</dbReference>
<evidence type="ECO:0000256" key="11">
    <source>
        <dbReference type="ARBA" id="ARBA00024169"/>
    </source>
</evidence>
<comment type="catalytic activity">
    <reaction evidence="22">
        <text>malonate(out) + phosphate(in) + H(+)(in) = malonate(in) + phosphate(out) + H(+)(out)</text>
        <dbReference type="Rhea" id="RHEA:73387"/>
        <dbReference type="ChEBI" id="CHEBI:15378"/>
        <dbReference type="ChEBI" id="CHEBI:15792"/>
        <dbReference type="ChEBI" id="CHEBI:43474"/>
    </reaction>
</comment>
<dbReference type="CTD" id="7352"/>
<comment type="catalytic activity">
    <reaction evidence="20">
        <text>oxaloacetate(out) + phosphate(in) + H(+)(in) = oxaloacetate(in) + phosphate(out) + H(+)(out)</text>
        <dbReference type="Rhea" id="RHEA:73303"/>
        <dbReference type="ChEBI" id="CHEBI:15378"/>
        <dbReference type="ChEBI" id="CHEBI:16452"/>
        <dbReference type="ChEBI" id="CHEBI:43474"/>
    </reaction>
</comment>
<comment type="similarity">
    <text evidence="2 27">Belongs to the mitochondrial carrier (TC 2.A.29) family.</text>
</comment>
<comment type="catalytic activity">
    <reaction evidence="12">
        <text>L-aspartate(out) = L-aspartate(in)</text>
        <dbReference type="Rhea" id="RHEA:66332"/>
        <dbReference type="ChEBI" id="CHEBI:29991"/>
    </reaction>
</comment>
<evidence type="ECO:0000256" key="23">
    <source>
        <dbReference type="ARBA" id="ARBA00052608"/>
    </source>
</evidence>
<evidence type="ECO:0000256" key="10">
    <source>
        <dbReference type="ARBA" id="ARBA00024167"/>
    </source>
</evidence>
<keyword evidence="6" id="KW-0999">Mitochondrion inner membrane</keyword>
<accession>A0A6J2WVH3</accession>
<dbReference type="SUPFAM" id="SSF103506">
    <property type="entry name" value="Mitochondrial carrier"/>
    <property type="match status" value="1"/>
</dbReference>
<dbReference type="GO" id="GO:0055085">
    <property type="term" value="P:transmembrane transport"/>
    <property type="evidence" value="ECO:0007669"/>
    <property type="project" value="InterPro"/>
</dbReference>
<keyword evidence="9 26" id="KW-0472">Membrane</keyword>
<feature type="repeat" description="Solcar" evidence="26">
    <location>
        <begin position="113"/>
        <end position="203"/>
    </location>
</feature>
<dbReference type="Pfam" id="PF00153">
    <property type="entry name" value="Mito_carr"/>
    <property type="match status" value="3"/>
</dbReference>
<comment type="subcellular location">
    <subcellularLocation>
        <location evidence="1">Mitochondrion inner membrane</location>
        <topology evidence="1">Multi-pass membrane protein</topology>
    </subcellularLocation>
</comment>
<keyword evidence="5" id="KW-0677">Repeat</keyword>
<dbReference type="FunCoup" id="A0A6J2WVH3">
    <property type="interactions" value="5"/>
</dbReference>
<dbReference type="OrthoDB" id="448427at2759"/>
<evidence type="ECO:0000256" key="7">
    <source>
        <dbReference type="ARBA" id="ARBA00022989"/>
    </source>
</evidence>
<dbReference type="FunFam" id="1.50.40.10:FF:000008">
    <property type="entry name" value="Mitochondrial uncoupling protein 2"/>
    <property type="match status" value="1"/>
</dbReference>
<evidence type="ECO:0000313" key="28">
    <source>
        <dbReference type="Proteomes" id="UP000504632"/>
    </source>
</evidence>
<evidence type="ECO:0000256" key="25">
    <source>
        <dbReference type="ARBA" id="ARBA00074760"/>
    </source>
</evidence>
<dbReference type="PRINTS" id="PR00784">
    <property type="entry name" value="MTUNCOUPLING"/>
</dbReference>
<comment type="catalytic activity">
    <reaction evidence="19">
        <text>(S)-malate(out) + phosphate(in) + H(+)(in) = (S)-malate(in) + phosphate(out) + H(+)(out)</text>
        <dbReference type="Rhea" id="RHEA:73299"/>
        <dbReference type="ChEBI" id="CHEBI:15378"/>
        <dbReference type="ChEBI" id="CHEBI:15589"/>
        <dbReference type="ChEBI" id="CHEBI:43474"/>
    </reaction>
</comment>
<evidence type="ECO:0000256" key="6">
    <source>
        <dbReference type="ARBA" id="ARBA00022792"/>
    </source>
</evidence>
<evidence type="ECO:0000256" key="15">
    <source>
        <dbReference type="ARBA" id="ARBA00038614"/>
    </source>
</evidence>
<comment type="catalytic activity">
    <reaction evidence="10">
        <text>chloride(in) = chloride(out)</text>
        <dbReference type="Rhea" id="RHEA:29823"/>
        <dbReference type="ChEBI" id="CHEBI:17996"/>
    </reaction>
</comment>
<evidence type="ECO:0000256" key="20">
    <source>
        <dbReference type="ARBA" id="ARBA00050345"/>
    </source>
</evidence>
<comment type="subunit">
    <text evidence="15">Homotetramer. Adopts an asymmetrical dimer of dimers functional form.</text>
</comment>
<keyword evidence="8" id="KW-0496">Mitochondrion</keyword>
<comment type="catalytic activity">
    <reaction evidence="11">
        <text>H(+)(in) = H(+)(out)</text>
        <dbReference type="Rhea" id="RHEA:34979"/>
        <dbReference type="ChEBI" id="CHEBI:15378"/>
    </reaction>
</comment>
<keyword evidence="3 27" id="KW-0813">Transport</keyword>
<dbReference type="InParanoid" id="A0A6J2WVH3"/>
<gene>
    <name evidence="29" type="primary">ucp3</name>
</gene>
<evidence type="ECO:0000256" key="3">
    <source>
        <dbReference type="ARBA" id="ARBA00022448"/>
    </source>
</evidence>
<comment type="catalytic activity">
    <reaction evidence="13">
        <text>phosphate(in) = phosphate(out)</text>
        <dbReference type="Rhea" id="RHEA:32823"/>
        <dbReference type="ChEBI" id="CHEBI:43474"/>
    </reaction>
</comment>
<evidence type="ECO:0000256" key="2">
    <source>
        <dbReference type="ARBA" id="ARBA00006375"/>
    </source>
</evidence>
<keyword evidence="4 26" id="KW-0812">Transmembrane</keyword>
<feature type="repeat" description="Solcar" evidence="26">
    <location>
        <begin position="212"/>
        <end position="297"/>
    </location>
</feature>
<keyword evidence="7" id="KW-1133">Transmembrane helix</keyword>
<protein>
    <recommendedName>
        <fullName evidence="25">Dicarboxylate carrier UCP2</fullName>
    </recommendedName>
    <alternativeName>
        <fullName evidence="17">Mitochondrial uncoupling protein 2</fullName>
    </alternativeName>
    <alternativeName>
        <fullName evidence="16">Solute carrier family 25 member 8</fullName>
    </alternativeName>
</protein>
<dbReference type="AlphaFoldDB" id="A0A6J2WVH3"/>
<dbReference type="GO" id="GO:0005743">
    <property type="term" value="C:mitochondrial inner membrane"/>
    <property type="evidence" value="ECO:0007669"/>
    <property type="project" value="UniProtKB-SubCell"/>
</dbReference>